<dbReference type="Pfam" id="PF13087">
    <property type="entry name" value="AAA_12"/>
    <property type="match status" value="1"/>
</dbReference>
<dbReference type="Gene3D" id="3.40.50.300">
    <property type="entry name" value="P-loop containing nucleotide triphosphate hydrolases"/>
    <property type="match status" value="2"/>
</dbReference>
<organism evidence="12 13">
    <name type="scientific">Clavelina lepadiformis</name>
    <name type="common">Light-bulb sea squirt</name>
    <name type="synonym">Ascidia lepadiformis</name>
    <dbReference type="NCBI Taxonomy" id="159417"/>
    <lineage>
        <taxon>Eukaryota</taxon>
        <taxon>Metazoa</taxon>
        <taxon>Chordata</taxon>
        <taxon>Tunicata</taxon>
        <taxon>Ascidiacea</taxon>
        <taxon>Aplousobranchia</taxon>
        <taxon>Clavelinidae</taxon>
        <taxon>Clavelina</taxon>
    </lineage>
</organism>
<dbReference type="Pfam" id="PF13086">
    <property type="entry name" value="AAA_11"/>
    <property type="match status" value="2"/>
</dbReference>
<keyword evidence="7" id="KW-0347">Helicase</keyword>
<dbReference type="InterPro" id="IPR049080">
    <property type="entry name" value="MOV-10-like_beta-barrel"/>
</dbReference>
<dbReference type="Pfam" id="PF21634">
    <property type="entry name" value="MOV-10_beta-barrel"/>
    <property type="match status" value="1"/>
</dbReference>
<dbReference type="EC" id="3.6.4.13" evidence="3"/>
<evidence type="ECO:0000256" key="3">
    <source>
        <dbReference type="ARBA" id="ARBA00012552"/>
    </source>
</evidence>
<comment type="catalytic activity">
    <reaction evidence="9">
        <text>ATP + H2O = ADP + phosphate + H(+)</text>
        <dbReference type="Rhea" id="RHEA:13065"/>
        <dbReference type="ChEBI" id="CHEBI:15377"/>
        <dbReference type="ChEBI" id="CHEBI:15378"/>
        <dbReference type="ChEBI" id="CHEBI:30616"/>
        <dbReference type="ChEBI" id="CHEBI:43474"/>
        <dbReference type="ChEBI" id="CHEBI:456216"/>
        <dbReference type="EC" id="3.6.4.13"/>
    </reaction>
</comment>
<gene>
    <name evidence="12" type="ORF">CVLEPA_LOCUS11796</name>
</gene>
<feature type="domain" description="Helicase ATP-binding" evidence="11">
    <location>
        <begin position="508"/>
        <end position="709"/>
    </location>
</feature>
<evidence type="ECO:0000256" key="7">
    <source>
        <dbReference type="ARBA" id="ARBA00022806"/>
    </source>
</evidence>
<dbReference type="PANTHER" id="PTHR45418">
    <property type="entry name" value="CANCER/TESTIS ANTIGEN 55"/>
    <property type="match status" value="1"/>
</dbReference>
<keyword evidence="13" id="KW-1185">Reference proteome</keyword>
<dbReference type="Proteomes" id="UP001642483">
    <property type="component" value="Unassembled WGS sequence"/>
</dbReference>
<dbReference type="InterPro" id="IPR047187">
    <property type="entry name" value="SF1_C_Upf1"/>
</dbReference>
<evidence type="ECO:0000256" key="5">
    <source>
        <dbReference type="ARBA" id="ARBA00022741"/>
    </source>
</evidence>
<dbReference type="CDD" id="cd18808">
    <property type="entry name" value="SF1_C_Upf1"/>
    <property type="match status" value="1"/>
</dbReference>
<keyword evidence="5" id="KW-0547">Nucleotide-binding</keyword>
<comment type="catalytic activity">
    <reaction evidence="10">
        <text>ATP + H2O = ADP + phosphate + H(+)</text>
        <dbReference type="Rhea" id="RHEA:13065"/>
        <dbReference type="ChEBI" id="CHEBI:15377"/>
        <dbReference type="ChEBI" id="CHEBI:15378"/>
        <dbReference type="ChEBI" id="CHEBI:30616"/>
        <dbReference type="ChEBI" id="CHEBI:43474"/>
        <dbReference type="ChEBI" id="CHEBI:456216"/>
        <dbReference type="EC" id="3.6.4.12"/>
    </reaction>
    <physiologicalReaction direction="left-to-right" evidence="10">
        <dbReference type="Rhea" id="RHEA:13066"/>
    </physiologicalReaction>
</comment>
<evidence type="ECO:0000256" key="9">
    <source>
        <dbReference type="ARBA" id="ARBA00047984"/>
    </source>
</evidence>
<evidence type="ECO:0000256" key="1">
    <source>
        <dbReference type="ARBA" id="ARBA00004496"/>
    </source>
</evidence>
<comment type="subcellular location">
    <subcellularLocation>
        <location evidence="1">Cytoplasm</location>
    </subcellularLocation>
</comment>
<accession>A0ABP0FSD9</accession>
<reference evidence="12 13" key="1">
    <citation type="submission" date="2024-02" db="EMBL/GenBank/DDBJ databases">
        <authorList>
            <person name="Daric V."/>
            <person name="Darras S."/>
        </authorList>
    </citation>
    <scope>NUCLEOTIDE SEQUENCE [LARGE SCALE GENOMIC DNA]</scope>
</reference>
<dbReference type="EMBL" id="CAWYQH010000079">
    <property type="protein sequence ID" value="CAK8681576.1"/>
    <property type="molecule type" value="Genomic_DNA"/>
</dbReference>
<evidence type="ECO:0000259" key="11">
    <source>
        <dbReference type="SMART" id="SM00487"/>
    </source>
</evidence>
<dbReference type="InterPro" id="IPR027417">
    <property type="entry name" value="P-loop_NTPase"/>
</dbReference>
<sequence length="958" mass="107971">MVSLISNLLYSVDSFIFGNAVRITKEDQDFQSFLNWFNGLEVEADDDFCCVASCKPDASVQSITKRRDLYGKVTSIFDDHGLIDHYIYFTMKDILGFGNNNCPSVGDAVHVQAEQTRAGGGWKATCVTLLKEEKEWDDSNSEFRIATVHEKRGTMIGKITSLDFDEKKGTIEDVVTFSFNSVMKNFKPYVGDWVQADVAEGSVANDIHPLRSKQMTGTVTFAPRKDRNNLGFINDDIFFDQESCFDKYCSRKGDQVVLTAIESKQGKKTWRATEVKFLSKGPPIDNKNFASRKSGWALRGKRPQSETNSALPSFLPQFALPESLRTCVCSGGDILKLYPCLNETLTPRNYAARFSVLLHLEELATEAEIESFQMTNVTLLHRGEFLVLNVPGVLDGKPSLCVGDIVICRGIEDNCGPEYHGFIHHIVLETEELLLKFHERLHADLEDSDRFNAFFTYSRTPFRRCHLAINVAKQKFVQYILFSNDHSENNKKQTETNRIRKSKEVEFFNDCLNERQMRAVERILTGEGMPRPYVLFGPPGTGKTVTLVEAIIQIIIRKPSSRILVCAPSNSAVDLLCERLHATGKVTTQSMVRFNAFRRPPQAVPETVRRYCHPEEALLITSKYQIVLTTCVNAGNFYTLLLRSDHFSHVCIDEAGQASEPETLIPIGLAYKGQIILTGDPEQLGAVLKSPFALYYGLNVSLLERLMRSEDYSRDKSAFSEGYNPVLVTKLVNNYRSHPAILSLPSMMFYDNELQPCADEEIVSSLCLWEHLPKKQFPIIFHGIVGMQLREEGCPSWFNATEIVQVTRYVKLLLNNKETGCHPSDIGVVTPYRKQVEKIRMMFKALHVNDVKIGSVEEFQGQERKVIILSTVRSYSNLNSTAEEGSLQSALGFLSNPKRFNVSVTRAQALMILIGDPFVLARDKYWKSLLQHCVNNGGYTGTDISKLLPSLQLCESGK</sequence>
<keyword evidence="4" id="KW-0963">Cytoplasm</keyword>
<proteinExistence type="inferred from homology"/>
<keyword evidence="8" id="KW-0067">ATP-binding</keyword>
<evidence type="ECO:0000256" key="6">
    <source>
        <dbReference type="ARBA" id="ARBA00022801"/>
    </source>
</evidence>
<evidence type="ECO:0000313" key="12">
    <source>
        <dbReference type="EMBL" id="CAK8681576.1"/>
    </source>
</evidence>
<dbReference type="SUPFAM" id="SSF52540">
    <property type="entry name" value="P-loop containing nucleoside triphosphate hydrolases"/>
    <property type="match status" value="1"/>
</dbReference>
<protein>
    <recommendedName>
        <fullName evidence="3">RNA helicase</fullName>
        <ecNumber evidence="3">3.6.4.13</ecNumber>
    </recommendedName>
</protein>
<dbReference type="InterPro" id="IPR041679">
    <property type="entry name" value="DNA2/NAM7-like_C"/>
</dbReference>
<dbReference type="SMART" id="SM00487">
    <property type="entry name" value="DEXDc"/>
    <property type="match status" value="1"/>
</dbReference>
<name>A0ABP0FSD9_CLALP</name>
<dbReference type="InterPro" id="IPR041677">
    <property type="entry name" value="DNA2/NAM7_AAA_11"/>
</dbReference>
<evidence type="ECO:0000256" key="4">
    <source>
        <dbReference type="ARBA" id="ARBA00022490"/>
    </source>
</evidence>
<evidence type="ECO:0000256" key="2">
    <source>
        <dbReference type="ARBA" id="ARBA00005601"/>
    </source>
</evidence>
<comment type="similarity">
    <text evidence="2">Belongs to the DNA2/NAM7 helicase family. SDE3 subfamily.</text>
</comment>
<evidence type="ECO:0000256" key="8">
    <source>
        <dbReference type="ARBA" id="ARBA00022840"/>
    </source>
</evidence>
<evidence type="ECO:0000256" key="10">
    <source>
        <dbReference type="ARBA" id="ARBA00048432"/>
    </source>
</evidence>
<keyword evidence="6" id="KW-0378">Hydrolase</keyword>
<evidence type="ECO:0000313" key="13">
    <source>
        <dbReference type="Proteomes" id="UP001642483"/>
    </source>
</evidence>
<comment type="caution">
    <text evidence="12">The sequence shown here is derived from an EMBL/GenBank/DDBJ whole genome shotgun (WGS) entry which is preliminary data.</text>
</comment>
<dbReference type="PANTHER" id="PTHR45418:SF1">
    <property type="entry name" value="CANCER_TESTIS ANTIGEN 55"/>
    <property type="match status" value="1"/>
</dbReference>
<dbReference type="InterPro" id="IPR014001">
    <property type="entry name" value="Helicase_ATP-bd"/>
</dbReference>